<accession>A0A520X8P7</accession>
<protein>
    <submittedName>
        <fullName evidence="2">Sulfurtransferase TusA family protein</fullName>
    </submittedName>
</protein>
<dbReference type="Proteomes" id="UP000322454">
    <property type="component" value="Unassembled WGS sequence"/>
</dbReference>
<dbReference type="AlphaFoldDB" id="A0A520X8P7"/>
<dbReference type="Gene3D" id="3.30.110.40">
    <property type="entry name" value="TusA-like domain"/>
    <property type="match status" value="1"/>
</dbReference>
<evidence type="ECO:0000313" key="2">
    <source>
        <dbReference type="EMBL" id="RZV37506.1"/>
    </source>
</evidence>
<organism evidence="2 3">
    <name type="scientific">Candidatus Acidulodesulfobacterium acidiphilum</name>
    <dbReference type="NCBI Taxonomy" id="2597224"/>
    <lineage>
        <taxon>Bacteria</taxon>
        <taxon>Deltaproteobacteria</taxon>
        <taxon>Candidatus Acidulodesulfobacterales</taxon>
        <taxon>Candidatus Acidulodesulfobacterium</taxon>
    </lineage>
</organism>
<dbReference type="EMBL" id="SHMQ01000036">
    <property type="protein sequence ID" value="RZV37506.1"/>
    <property type="molecule type" value="Genomic_DNA"/>
</dbReference>
<dbReference type="Pfam" id="PF01206">
    <property type="entry name" value="TusA"/>
    <property type="match status" value="1"/>
</dbReference>
<evidence type="ECO:0000313" key="3">
    <source>
        <dbReference type="Proteomes" id="UP000322454"/>
    </source>
</evidence>
<gene>
    <name evidence="2" type="ORF">EVJ48_08885</name>
</gene>
<proteinExistence type="predicted"/>
<dbReference type="InterPro" id="IPR001455">
    <property type="entry name" value="TusA-like"/>
</dbReference>
<sequence length="85" mass="9706">MAHLEDEIKPVVVDIRGVSCCMPPVGEFIIEMRRQPENAVIELLTDKKEEVNDVLEWVGKINQKVLSVTEENGYWKVLAKKISNL</sequence>
<evidence type="ECO:0000259" key="1">
    <source>
        <dbReference type="Pfam" id="PF01206"/>
    </source>
</evidence>
<dbReference type="SUPFAM" id="SSF64307">
    <property type="entry name" value="SirA-like"/>
    <property type="match status" value="1"/>
</dbReference>
<dbReference type="InterPro" id="IPR036868">
    <property type="entry name" value="TusA-like_sf"/>
</dbReference>
<name>A0A520X8P7_9DELT</name>
<reference evidence="2 3" key="1">
    <citation type="submission" date="2019-01" db="EMBL/GenBank/DDBJ databases">
        <title>Insights into ecological role of a new deltaproteobacterial order Candidatus Sinidesulfobacterales (Sva0485) by metagenomics and metatranscriptomics.</title>
        <authorList>
            <person name="Tan S."/>
            <person name="Liu J."/>
            <person name="Fang Y."/>
            <person name="Hedlund B."/>
            <person name="Lian Z.-H."/>
            <person name="Huang L.-Y."/>
            <person name="Li J.-T."/>
            <person name="Huang L.-N."/>
            <person name="Li W.-J."/>
            <person name="Jiang H.-C."/>
            <person name="Dong H.-L."/>
            <person name="Shu W.-S."/>
        </authorList>
    </citation>
    <scope>NUCLEOTIDE SEQUENCE [LARGE SCALE GENOMIC DNA]</scope>
    <source>
        <strain evidence="2">AP4</strain>
    </source>
</reference>
<feature type="domain" description="UPF0033" evidence="1">
    <location>
        <begin position="12"/>
        <end position="81"/>
    </location>
</feature>
<comment type="caution">
    <text evidence="2">The sequence shown here is derived from an EMBL/GenBank/DDBJ whole genome shotgun (WGS) entry which is preliminary data.</text>
</comment>